<reference evidence="3" key="3">
    <citation type="submission" date="2018-08" db="UniProtKB">
        <authorList>
            <consortium name="EnsemblPlants"/>
        </authorList>
    </citation>
    <scope>IDENTIFICATION</scope>
    <source>
        <strain evidence="3">cv. Bd21</strain>
    </source>
</reference>
<dbReference type="EnsemblPlants" id="PNT64056">
    <property type="protein sequence ID" value="PNT64056"/>
    <property type="gene ID" value="BRADI_4g23937v3"/>
</dbReference>
<feature type="compositionally biased region" description="Basic and acidic residues" evidence="1">
    <location>
        <begin position="10"/>
        <end position="20"/>
    </location>
</feature>
<dbReference type="EMBL" id="CM000883">
    <property type="protein sequence ID" value="PNT64056.1"/>
    <property type="molecule type" value="Genomic_DNA"/>
</dbReference>
<evidence type="ECO:0000313" key="2">
    <source>
        <dbReference type="EMBL" id="PNT64056.1"/>
    </source>
</evidence>
<dbReference type="InParanoid" id="A0A2K2CPV1"/>
<proteinExistence type="predicted"/>
<gene>
    <name evidence="2" type="ORF">BRADI_4g23937v3</name>
</gene>
<evidence type="ECO:0000256" key="1">
    <source>
        <dbReference type="SAM" id="MobiDB-lite"/>
    </source>
</evidence>
<protein>
    <submittedName>
        <fullName evidence="2 3">Uncharacterized protein</fullName>
    </submittedName>
</protein>
<evidence type="ECO:0000313" key="4">
    <source>
        <dbReference type="Proteomes" id="UP000008810"/>
    </source>
</evidence>
<dbReference type="Gramene" id="PNT64056">
    <property type="protein sequence ID" value="PNT64056"/>
    <property type="gene ID" value="BRADI_4g23937v3"/>
</dbReference>
<organism evidence="2">
    <name type="scientific">Brachypodium distachyon</name>
    <name type="common">Purple false brome</name>
    <name type="synonym">Trachynia distachya</name>
    <dbReference type="NCBI Taxonomy" id="15368"/>
    <lineage>
        <taxon>Eukaryota</taxon>
        <taxon>Viridiplantae</taxon>
        <taxon>Streptophyta</taxon>
        <taxon>Embryophyta</taxon>
        <taxon>Tracheophyta</taxon>
        <taxon>Spermatophyta</taxon>
        <taxon>Magnoliopsida</taxon>
        <taxon>Liliopsida</taxon>
        <taxon>Poales</taxon>
        <taxon>Poaceae</taxon>
        <taxon>BOP clade</taxon>
        <taxon>Pooideae</taxon>
        <taxon>Stipodae</taxon>
        <taxon>Brachypodieae</taxon>
        <taxon>Brachypodium</taxon>
    </lineage>
</organism>
<dbReference type="AlphaFoldDB" id="A0A2K2CPV1"/>
<keyword evidence="4" id="KW-1185">Reference proteome</keyword>
<feature type="region of interest" description="Disordered" evidence="1">
    <location>
        <begin position="1"/>
        <end position="22"/>
    </location>
</feature>
<feature type="region of interest" description="Disordered" evidence="1">
    <location>
        <begin position="80"/>
        <end position="115"/>
    </location>
</feature>
<evidence type="ECO:0000313" key="3">
    <source>
        <dbReference type="EnsemblPlants" id="PNT64056"/>
    </source>
</evidence>
<sequence>MEGSRTPPDGTRRNSPEPRRNSSCFFYDDGFLLTEPTFSSEKKTKIVRVVRLESGWRSGSDWRAAAAGIAASLGGGRGWGTRLRGAARESRRSRRRLGGAAGYQHITGHHPKILR</sequence>
<dbReference type="Proteomes" id="UP000008810">
    <property type="component" value="Chromosome 4"/>
</dbReference>
<accession>A0A2K2CPV1</accession>
<reference evidence="2" key="2">
    <citation type="submission" date="2017-06" db="EMBL/GenBank/DDBJ databases">
        <title>WGS assembly of Brachypodium distachyon.</title>
        <authorList>
            <consortium name="The International Brachypodium Initiative"/>
            <person name="Lucas S."/>
            <person name="Harmon-Smith M."/>
            <person name="Lail K."/>
            <person name="Tice H."/>
            <person name="Grimwood J."/>
            <person name="Bruce D."/>
            <person name="Barry K."/>
            <person name="Shu S."/>
            <person name="Lindquist E."/>
            <person name="Wang M."/>
            <person name="Pitluck S."/>
            <person name="Vogel J.P."/>
            <person name="Garvin D.F."/>
            <person name="Mockler T.C."/>
            <person name="Schmutz J."/>
            <person name="Rokhsar D."/>
            <person name="Bevan M.W."/>
        </authorList>
    </citation>
    <scope>NUCLEOTIDE SEQUENCE</scope>
    <source>
        <strain evidence="2">Bd21</strain>
    </source>
</reference>
<name>A0A2K2CPV1_BRADI</name>
<reference evidence="2 3" key="1">
    <citation type="journal article" date="2010" name="Nature">
        <title>Genome sequencing and analysis of the model grass Brachypodium distachyon.</title>
        <authorList>
            <consortium name="International Brachypodium Initiative"/>
        </authorList>
    </citation>
    <scope>NUCLEOTIDE SEQUENCE [LARGE SCALE GENOMIC DNA]</scope>
    <source>
        <strain evidence="2 3">Bd21</strain>
    </source>
</reference>